<accession>A0A147K170</accession>
<comment type="subcellular location">
    <subcellularLocation>
        <location evidence="1">Cell membrane</location>
        <topology evidence="1">Multi-pass membrane protein</topology>
    </subcellularLocation>
</comment>
<evidence type="ECO:0000256" key="7">
    <source>
        <dbReference type="ARBA" id="ARBA00022989"/>
    </source>
</evidence>
<dbReference type="STRING" id="1776334.APZ16_04020"/>
<evidence type="ECO:0000256" key="5">
    <source>
        <dbReference type="ARBA" id="ARBA00022692"/>
    </source>
</evidence>
<feature type="transmembrane region" description="Helical" evidence="13">
    <location>
        <begin position="21"/>
        <end position="43"/>
    </location>
</feature>
<keyword evidence="5 13" id="KW-0812">Transmembrane</keyword>
<feature type="transmembrane region" description="Helical" evidence="13">
    <location>
        <begin position="304"/>
        <end position="331"/>
    </location>
</feature>
<evidence type="ECO:0000256" key="6">
    <source>
        <dbReference type="ARBA" id="ARBA00022847"/>
    </source>
</evidence>
<dbReference type="Pfam" id="PF00474">
    <property type="entry name" value="SSF"/>
    <property type="match status" value="1"/>
</dbReference>
<dbReference type="PANTHER" id="PTHR48086:SF3">
    <property type="entry name" value="SODIUM_PROLINE SYMPORTER"/>
    <property type="match status" value="1"/>
</dbReference>
<keyword evidence="3" id="KW-0813">Transport</keyword>
<dbReference type="GO" id="GO:0005886">
    <property type="term" value="C:plasma membrane"/>
    <property type="evidence" value="ECO:0007669"/>
    <property type="project" value="UniProtKB-SubCell"/>
</dbReference>
<evidence type="ECO:0000256" key="12">
    <source>
        <dbReference type="RuleBase" id="RU362091"/>
    </source>
</evidence>
<feature type="transmembrane region" description="Helical" evidence="13">
    <location>
        <begin position="175"/>
        <end position="196"/>
    </location>
</feature>
<dbReference type="GO" id="GO:0006814">
    <property type="term" value="P:sodium ion transport"/>
    <property type="evidence" value="ECO:0007669"/>
    <property type="project" value="UniProtKB-KW"/>
</dbReference>
<feature type="transmembrane region" description="Helical" evidence="13">
    <location>
        <begin position="257"/>
        <end position="284"/>
    </location>
</feature>
<feature type="transmembrane region" description="Helical" evidence="13">
    <location>
        <begin position="143"/>
        <end position="163"/>
    </location>
</feature>
<dbReference type="CDD" id="cd10322">
    <property type="entry name" value="SLC5sbd"/>
    <property type="match status" value="1"/>
</dbReference>
<keyword evidence="7 13" id="KW-1133">Transmembrane helix</keyword>
<evidence type="ECO:0000256" key="2">
    <source>
        <dbReference type="ARBA" id="ARBA00006434"/>
    </source>
</evidence>
<dbReference type="InterPro" id="IPR038377">
    <property type="entry name" value="Na/Glc_symporter_sf"/>
</dbReference>
<keyword evidence="11" id="KW-0739">Sodium transport</keyword>
<feature type="transmembrane region" description="Helical" evidence="13">
    <location>
        <begin position="55"/>
        <end position="78"/>
    </location>
</feature>
<keyword evidence="4" id="KW-1003">Cell membrane</keyword>
<evidence type="ECO:0000256" key="1">
    <source>
        <dbReference type="ARBA" id="ARBA00004651"/>
    </source>
</evidence>
<keyword evidence="10 13" id="KW-0472">Membrane</keyword>
<evidence type="ECO:0000256" key="4">
    <source>
        <dbReference type="ARBA" id="ARBA00022475"/>
    </source>
</evidence>
<comment type="similarity">
    <text evidence="2 12">Belongs to the sodium:solute symporter (SSF) (TC 2.A.21) family.</text>
</comment>
<dbReference type="EMBL" id="LQMQ01000005">
    <property type="protein sequence ID" value="KUO42467.1"/>
    <property type="molecule type" value="Genomic_DNA"/>
</dbReference>
<feature type="transmembrane region" description="Helical" evidence="13">
    <location>
        <begin position="406"/>
        <end position="424"/>
    </location>
</feature>
<reference evidence="14 15" key="1">
    <citation type="journal article" date="2016" name="Nat. Microbiol.">
        <title>Genomic inference of the metabolism of cosmopolitan subsurface Archaea, Hadesarchaea.</title>
        <authorList>
            <person name="Baker B.J."/>
            <person name="Saw J.H."/>
            <person name="Lind A.E."/>
            <person name="Lazar C.S."/>
            <person name="Hinrichs K.-U."/>
            <person name="Teske A.P."/>
            <person name="Ettema T.J."/>
        </authorList>
    </citation>
    <scope>NUCLEOTIDE SEQUENCE [LARGE SCALE GENOMIC DNA]</scope>
</reference>
<feature type="transmembrane region" description="Helical" evidence="13">
    <location>
        <begin position="430"/>
        <end position="451"/>
    </location>
</feature>
<evidence type="ECO:0000313" key="15">
    <source>
        <dbReference type="Proteomes" id="UP000074294"/>
    </source>
</evidence>
<keyword evidence="8" id="KW-0915">Sodium</keyword>
<evidence type="ECO:0008006" key="16">
    <source>
        <dbReference type="Google" id="ProtNLM"/>
    </source>
</evidence>
<organism evidence="14 15">
    <name type="scientific">Hadarchaeum yellowstonense</name>
    <dbReference type="NCBI Taxonomy" id="1776334"/>
    <lineage>
        <taxon>Archaea</taxon>
        <taxon>Methanobacteriati</taxon>
        <taxon>Candidatus Hadarchaeota</taxon>
        <taxon>Candidatus Hadarchaeia</taxon>
        <taxon>Candidatus Hadarchaeales</taxon>
        <taxon>Candidatus Hadarchaeaceae</taxon>
        <taxon>Candidatus Hadarchaeum</taxon>
    </lineage>
</organism>
<sequence length="475" mass="51075">MMAVAHYGRLRTGKGAEEYYLAGRNVTGLVAALTYSATTYSAFMMVGLVGMTYAFGVGALGFELTYLIGTLFLLVLFAPRFWTAGRKWGYLTPAQLLADRYESRSVGVITALICLTFLIPYISVQGTGSAYLLAALSGGAIPYELGLTIMVFVMAFCAVWGGFRGVAWTDSIQGIVMLSTSIFFLLYAVQIFLGGWSNLISGIEGLHPELLSVPGTGFFTFPKFLELTIPWFFFALTNPQVSQRLFVPSSVASMKRMISGFFIFGFIYTLACVLFGFVAKLLVANATPADTAMPLLLSNFAPPLVALIITLGILSAAVTTVDSILLSLGSMVERDIYPAIVASPSPKTEAKLRYLIIVIMSVLTWAFALRPIEMITLLSVMASGGLLVQLPAIVGAFVWKRGTAAGACWSMILGGIATGLLYFFKISPLGYGPPIWGIILSATVYVSMSLVTKAPAKAGEFIKAINAELREKGMI</sequence>
<feature type="transmembrane region" description="Helical" evidence="13">
    <location>
        <begin position="105"/>
        <end position="123"/>
    </location>
</feature>
<name>A0A147K170_HADYE</name>
<gene>
    <name evidence="14" type="ORF">APZ16_04020</name>
</gene>
<proteinExistence type="inferred from homology"/>
<dbReference type="InterPro" id="IPR001734">
    <property type="entry name" value="Na/solute_symporter"/>
</dbReference>
<dbReference type="PANTHER" id="PTHR48086">
    <property type="entry name" value="SODIUM/PROLINE SYMPORTER-RELATED"/>
    <property type="match status" value="1"/>
</dbReference>
<evidence type="ECO:0000256" key="9">
    <source>
        <dbReference type="ARBA" id="ARBA00023065"/>
    </source>
</evidence>
<protein>
    <recommendedName>
        <fullName evidence="16">Pantothenate permease</fullName>
    </recommendedName>
</protein>
<dbReference type="PROSITE" id="PS50283">
    <property type="entry name" value="NA_SOLUT_SYMP_3"/>
    <property type="match status" value="1"/>
</dbReference>
<dbReference type="InterPro" id="IPR050277">
    <property type="entry name" value="Sodium:Solute_Symporter"/>
</dbReference>
<dbReference type="AlphaFoldDB" id="A0A147K170"/>
<evidence type="ECO:0000313" key="14">
    <source>
        <dbReference type="EMBL" id="KUO42467.1"/>
    </source>
</evidence>
<evidence type="ECO:0000256" key="8">
    <source>
        <dbReference type="ARBA" id="ARBA00023053"/>
    </source>
</evidence>
<dbReference type="GO" id="GO:0015293">
    <property type="term" value="F:symporter activity"/>
    <property type="evidence" value="ECO:0007669"/>
    <property type="project" value="UniProtKB-KW"/>
</dbReference>
<evidence type="ECO:0000256" key="3">
    <source>
        <dbReference type="ARBA" id="ARBA00022448"/>
    </source>
</evidence>
<dbReference type="Proteomes" id="UP000074294">
    <property type="component" value="Unassembled WGS sequence"/>
</dbReference>
<evidence type="ECO:0000256" key="13">
    <source>
        <dbReference type="SAM" id="Phobius"/>
    </source>
</evidence>
<keyword evidence="6" id="KW-0769">Symport</keyword>
<feature type="transmembrane region" description="Helical" evidence="13">
    <location>
        <begin position="352"/>
        <end position="369"/>
    </location>
</feature>
<feature type="transmembrane region" description="Helical" evidence="13">
    <location>
        <begin position="375"/>
        <end position="399"/>
    </location>
</feature>
<comment type="caution">
    <text evidence="14">The sequence shown here is derived from an EMBL/GenBank/DDBJ whole genome shotgun (WGS) entry which is preliminary data.</text>
</comment>
<evidence type="ECO:0000256" key="11">
    <source>
        <dbReference type="ARBA" id="ARBA00023201"/>
    </source>
</evidence>
<evidence type="ECO:0000256" key="10">
    <source>
        <dbReference type="ARBA" id="ARBA00023136"/>
    </source>
</evidence>
<keyword evidence="9" id="KW-0406">Ion transport</keyword>
<dbReference type="Gene3D" id="1.20.1730.10">
    <property type="entry name" value="Sodium/glucose cotransporter"/>
    <property type="match status" value="1"/>
</dbReference>